<keyword evidence="7" id="KW-1185">Reference proteome</keyword>
<dbReference type="PANTHER" id="PTHR46093">
    <property type="entry name" value="ACYL-COA-BINDING DOMAIN-CONTAINING PROTEIN 5"/>
    <property type="match status" value="1"/>
</dbReference>
<feature type="compositionally biased region" description="Polar residues" evidence="4">
    <location>
        <begin position="63"/>
        <end position="73"/>
    </location>
</feature>
<evidence type="ECO:0000256" key="2">
    <source>
        <dbReference type="ARBA" id="ARBA00022441"/>
    </source>
</evidence>
<dbReference type="FunFam" id="2.120.10.80:FF:000089">
    <property type="entry name" value="Acyl-CoA-binding domain-containing protein 4"/>
    <property type="match status" value="1"/>
</dbReference>
<evidence type="ECO:0000313" key="7">
    <source>
        <dbReference type="Proteomes" id="UP000594263"/>
    </source>
</evidence>
<dbReference type="SUPFAM" id="SSF117281">
    <property type="entry name" value="Kelch motif"/>
    <property type="match status" value="1"/>
</dbReference>
<dbReference type="PANTHER" id="PTHR46093:SF3">
    <property type="entry name" value="ACYL-COA-BINDING DOMAIN-CONTAINING PROTEIN 4"/>
    <property type="match status" value="1"/>
</dbReference>
<feature type="region of interest" description="Disordered" evidence="4">
    <location>
        <begin position="46"/>
        <end position="75"/>
    </location>
</feature>
<protein>
    <recommendedName>
        <fullName evidence="5">ACB domain-containing protein</fullName>
    </recommendedName>
</protein>
<dbReference type="Proteomes" id="UP000594263">
    <property type="component" value="Unplaced"/>
</dbReference>
<dbReference type="EnsemblPlants" id="Kaladp0037s0420.1.v1.1">
    <property type="protein sequence ID" value="Kaladp0037s0420.1.v1.1.CDS.1"/>
    <property type="gene ID" value="Kaladp0037s0420.v1.1"/>
</dbReference>
<comment type="similarity">
    <text evidence="1">Belongs to the ACBP family.</text>
</comment>
<dbReference type="InterPro" id="IPR000582">
    <property type="entry name" value="Acyl-CoA-binding_protein"/>
</dbReference>
<evidence type="ECO:0000313" key="6">
    <source>
        <dbReference type="EnsemblPlants" id="Kaladp0037s0420.1.v1.1.CDS.1"/>
    </source>
</evidence>
<evidence type="ECO:0000256" key="1">
    <source>
        <dbReference type="ARBA" id="ARBA00005567"/>
    </source>
</evidence>
<dbReference type="AlphaFoldDB" id="A0A7N0THX1"/>
<evidence type="ECO:0000256" key="3">
    <source>
        <dbReference type="ARBA" id="ARBA00022737"/>
    </source>
</evidence>
<dbReference type="GO" id="GO:0006869">
    <property type="term" value="P:lipid transport"/>
    <property type="evidence" value="ECO:0007669"/>
    <property type="project" value="TreeGrafter"/>
</dbReference>
<proteinExistence type="inferred from homology"/>
<organism evidence="6 7">
    <name type="scientific">Kalanchoe fedtschenkoi</name>
    <name type="common">Lavender scallops</name>
    <name type="synonym">South American air plant</name>
    <dbReference type="NCBI Taxonomy" id="63787"/>
    <lineage>
        <taxon>Eukaryota</taxon>
        <taxon>Viridiplantae</taxon>
        <taxon>Streptophyta</taxon>
        <taxon>Embryophyta</taxon>
        <taxon>Tracheophyta</taxon>
        <taxon>Spermatophyta</taxon>
        <taxon>Magnoliopsida</taxon>
        <taxon>eudicotyledons</taxon>
        <taxon>Gunneridae</taxon>
        <taxon>Pentapetalae</taxon>
        <taxon>Saxifragales</taxon>
        <taxon>Crassulaceae</taxon>
        <taxon>Kalanchoe</taxon>
    </lineage>
</organism>
<keyword evidence="3" id="KW-0677">Repeat</keyword>
<dbReference type="GO" id="GO:0000062">
    <property type="term" value="F:fatty-acyl-CoA binding"/>
    <property type="evidence" value="ECO:0007669"/>
    <property type="project" value="InterPro"/>
</dbReference>
<dbReference type="GO" id="GO:0005829">
    <property type="term" value="C:cytosol"/>
    <property type="evidence" value="ECO:0007669"/>
    <property type="project" value="TreeGrafter"/>
</dbReference>
<dbReference type="InterPro" id="IPR015915">
    <property type="entry name" value="Kelch-typ_b-propeller"/>
</dbReference>
<accession>A0A7N0THX1</accession>
<dbReference type="Gene3D" id="2.120.10.80">
    <property type="entry name" value="Kelch-type beta propeller"/>
    <property type="match status" value="1"/>
</dbReference>
<evidence type="ECO:0000256" key="4">
    <source>
        <dbReference type="SAM" id="MobiDB-lite"/>
    </source>
</evidence>
<evidence type="ECO:0000259" key="5">
    <source>
        <dbReference type="PROSITE" id="PS51228"/>
    </source>
</evidence>
<name>A0A7N0THX1_KALFE</name>
<dbReference type="PROSITE" id="PS51228">
    <property type="entry name" value="ACB_2"/>
    <property type="match status" value="1"/>
</dbReference>
<reference evidence="6" key="1">
    <citation type="submission" date="2021-01" db="UniProtKB">
        <authorList>
            <consortium name="EnsemblPlants"/>
        </authorList>
    </citation>
    <scope>IDENTIFICATION</scope>
</reference>
<dbReference type="Gramene" id="Kaladp0037s0420.1.v1.1">
    <property type="protein sequence ID" value="Kaladp0037s0420.1.v1.1.CDS.1"/>
    <property type="gene ID" value="Kaladp0037s0420.v1.1"/>
</dbReference>
<dbReference type="Pfam" id="PF24681">
    <property type="entry name" value="Kelch_KLHDC2_KLHL20_DRC7"/>
    <property type="match status" value="1"/>
</dbReference>
<keyword evidence="2" id="KW-0880">Kelch repeat</keyword>
<sequence length="270" mass="28997">MASTEAMRLFVKILEEEVPGWYSRTTGNNADPGVDVDVDVQVNHNSITQPGAENGNGIPETKAISSESDNQLETQDKDMVSEGLGSVGAYDEWITPPISGPRPRSRYEHGATVVQEKIYIVGGNHNGRYLSDLQVLDLRTWTWSKIEAKGTVDLSDSSSPTSLSPCAGHSLIHWENKLLSVAGHTKDPSESIQVKVFDLQTLTWSTLKTYGKAPVSRGGQSITLVGATLVIVGALASLANRAIKPSNCRPPPFFGALASLASRVLALSNE</sequence>
<feature type="domain" description="ACB" evidence="5">
    <location>
        <begin position="1"/>
        <end position="23"/>
    </location>
</feature>